<dbReference type="PANTHER" id="PTHR19328:SF75">
    <property type="entry name" value="ALDOSE SUGAR DEHYDROGENASE YLII"/>
    <property type="match status" value="1"/>
</dbReference>
<feature type="domain" description="Glucose/Sorbosone dehydrogenase" evidence="2">
    <location>
        <begin position="88"/>
        <end position="447"/>
    </location>
</feature>
<evidence type="ECO:0000259" key="2">
    <source>
        <dbReference type="Pfam" id="PF07995"/>
    </source>
</evidence>
<dbReference type="EMBL" id="FZNQ01000003">
    <property type="protein sequence ID" value="SNR34601.1"/>
    <property type="molecule type" value="Genomic_DNA"/>
</dbReference>
<feature type="region of interest" description="Disordered" evidence="1">
    <location>
        <begin position="112"/>
        <end position="141"/>
    </location>
</feature>
<evidence type="ECO:0000313" key="4">
    <source>
        <dbReference type="Proteomes" id="UP000198397"/>
    </source>
</evidence>
<feature type="compositionally biased region" description="Acidic residues" evidence="1">
    <location>
        <begin position="121"/>
        <end position="133"/>
    </location>
</feature>
<dbReference type="InterPro" id="IPR011042">
    <property type="entry name" value="6-blade_b-propeller_TolB-like"/>
</dbReference>
<dbReference type="PANTHER" id="PTHR19328">
    <property type="entry name" value="HEDGEHOG-INTERACTING PROTEIN"/>
    <property type="match status" value="1"/>
</dbReference>
<dbReference type="SUPFAM" id="SSF50952">
    <property type="entry name" value="Soluble quinoprotein glucose dehydrogenase"/>
    <property type="match status" value="1"/>
</dbReference>
<dbReference type="InterPro" id="IPR006311">
    <property type="entry name" value="TAT_signal"/>
</dbReference>
<dbReference type="PROSITE" id="PS51318">
    <property type="entry name" value="TAT"/>
    <property type="match status" value="1"/>
</dbReference>
<evidence type="ECO:0000313" key="3">
    <source>
        <dbReference type="EMBL" id="SNR34601.1"/>
    </source>
</evidence>
<protein>
    <recommendedName>
        <fullName evidence="2">Glucose/Sorbosone dehydrogenase domain-containing protein</fullName>
    </recommendedName>
</protein>
<keyword evidence="4" id="KW-1185">Reference proteome</keyword>
<dbReference type="InterPro" id="IPR011041">
    <property type="entry name" value="Quinoprot_gluc/sorb_DH_b-prop"/>
</dbReference>
<feature type="region of interest" description="Disordered" evidence="1">
    <location>
        <begin position="54"/>
        <end position="77"/>
    </location>
</feature>
<organism evidence="3 4">
    <name type="scientific">Halorubrum vacuolatum</name>
    <name type="common">Natronobacterium vacuolatum</name>
    <dbReference type="NCBI Taxonomy" id="63740"/>
    <lineage>
        <taxon>Archaea</taxon>
        <taxon>Methanobacteriati</taxon>
        <taxon>Methanobacteriota</taxon>
        <taxon>Stenosarchaea group</taxon>
        <taxon>Halobacteria</taxon>
        <taxon>Halobacteriales</taxon>
        <taxon>Haloferacaceae</taxon>
        <taxon>Halorubrum</taxon>
    </lineage>
</organism>
<dbReference type="Proteomes" id="UP000198397">
    <property type="component" value="Unassembled WGS sequence"/>
</dbReference>
<proteinExistence type="predicted"/>
<evidence type="ECO:0000256" key="1">
    <source>
        <dbReference type="SAM" id="MobiDB-lite"/>
    </source>
</evidence>
<dbReference type="AlphaFoldDB" id="A0A238VK85"/>
<dbReference type="InterPro" id="IPR012938">
    <property type="entry name" value="Glc/Sorbosone_DH"/>
</dbReference>
<gene>
    <name evidence="3" type="ORF">SAMN06264855_10322</name>
</gene>
<reference evidence="3 4" key="1">
    <citation type="submission" date="2017-06" db="EMBL/GenBank/DDBJ databases">
        <authorList>
            <person name="Kim H.J."/>
            <person name="Triplett B.A."/>
        </authorList>
    </citation>
    <scope>NUCLEOTIDE SEQUENCE [LARGE SCALE GENOMIC DNA]</scope>
    <source>
        <strain evidence="3 4">DSM 8800</strain>
    </source>
</reference>
<sequence>MTGPVTTFNSLPINISVRAMTTDPNVTAGSPTRRRFLRETAIVGGTVAVVGCLDDTPEGTADDAAADDDDGPDDRDGPYAVERVAEGLDRVWGLAFLPADGRLLATERDGDLRLIDPGDATNDDAVDGPDADEGPPVVSGTPDVLAAGQGGLLDVTTHPEYPDEPFVYLTYVAANADGESTTHLGRGRLDPDAPALAGFEALHAAEPFLGSSQHFGSRVVFGADGMAYVTVGDRGSKDFGPDHYSQDPSNELGAILRLEPDGSIPEDNPFVDDADVADSIYAYGLRNTQGLARHPETDALWASEHGERDGDSITIVERGGNHGWPIAHYGCEYGSDDPVGDRPDERDDVVDPVYYWECGSGGFPPAGMTIYDGDAFPDWAGDLFVGNLAGTYLGHFTIDDPAADRPVVEEVDPLLEAEGWRVRDVAIGPDDGALYVALDETNAPLVRVVPS</sequence>
<accession>A0A238VK85</accession>
<feature type="compositionally biased region" description="Acidic residues" evidence="1">
    <location>
        <begin position="55"/>
        <end position="73"/>
    </location>
</feature>
<dbReference type="Pfam" id="PF07995">
    <property type="entry name" value="GSDH"/>
    <property type="match status" value="1"/>
</dbReference>
<name>A0A238VK85_HALVU</name>
<dbReference type="Gene3D" id="2.120.10.30">
    <property type="entry name" value="TolB, C-terminal domain"/>
    <property type="match status" value="1"/>
</dbReference>